<dbReference type="EMBL" id="KZ819785">
    <property type="protein sequence ID" value="PWN52309.1"/>
    <property type="molecule type" value="Genomic_DNA"/>
</dbReference>
<reference evidence="1 2" key="1">
    <citation type="journal article" date="2018" name="Mol. Biol. Evol.">
        <title>Broad Genomic Sampling Reveals a Smut Pathogenic Ancestry of the Fungal Clade Ustilaginomycotina.</title>
        <authorList>
            <person name="Kijpornyongpan T."/>
            <person name="Mondo S.J."/>
            <person name="Barry K."/>
            <person name="Sandor L."/>
            <person name="Lee J."/>
            <person name="Lipzen A."/>
            <person name="Pangilinan J."/>
            <person name="LaButti K."/>
            <person name="Hainaut M."/>
            <person name="Henrissat B."/>
            <person name="Grigoriev I.V."/>
            <person name="Spatafora J.W."/>
            <person name="Aime M.C."/>
        </authorList>
    </citation>
    <scope>NUCLEOTIDE SEQUENCE [LARGE SCALE GENOMIC DNA]</scope>
    <source>
        <strain evidence="1 2">SA 807</strain>
    </source>
</reference>
<dbReference type="Proteomes" id="UP000245626">
    <property type="component" value="Unassembled WGS sequence"/>
</dbReference>
<sequence>MGNSKDSGLNAGGGGGGGGLGQSLAGGSGLGLGLSSSTSTSIGGGLTTVGTPSSVYPSDTIRDVAESLGIVGLKENVAIALAADVEYRIREIVQEAAKYMRHSKRDQLKTTDVDAALRAKNIEPLYGFLPSGSGRSSGSSSKDLTAGPSFRRVQTASGVPLHYVEDEEIDFEKILEAGPRIGVGRGVGWGAHWLAIEGVQPAIPQNPSPASLTSQPAGRRVTFSSSVENTSTTKAVSVTVAGGGETSQAVAKPLIKHILSRELQLYYERLTKAIISPPPEADDDLEDEDGGEEDGGGVKKDGREDLEGGDVEMKPLASSPGGEPSTPPRPGASKLVPMKSFASKGSGNHVRDAALSSLRGDAGLHQLVPYLIQWVGSKIVEILRGGRRDSAEEEGSGGGQAEGPSGGGEEEGEEVPNLTRADNHMLGVMLSTIHAILVNPHIYIEPYLHQIMPSILSILLTSSLSPDPGGRRRPDQHEGYYNPLITAGPSSYSLRAHSSALLAHVVEKYSKSYPTLKPRVVATLLKAVLAGAGGGGDSSSSTTGPKVDIGTKLGALMGLRRLGRSSFGVMLEPNAKLGGGGDDLEEGGERRRWRKTPLGMLGDWLEEYEKGNGMVERKRDDVESRKEEVKAILMEITGAIHSFLPPFLPPEQIETRREEEEERKIRERLLESSGDYLLRNLVEKDPRVRKVLEMKSIEEGEEKTVR</sequence>
<evidence type="ECO:0000313" key="1">
    <source>
        <dbReference type="EMBL" id="PWN52309.1"/>
    </source>
</evidence>
<organism evidence="1 2">
    <name type="scientific">Violaceomyces palustris</name>
    <dbReference type="NCBI Taxonomy" id="1673888"/>
    <lineage>
        <taxon>Eukaryota</taxon>
        <taxon>Fungi</taxon>
        <taxon>Dikarya</taxon>
        <taxon>Basidiomycota</taxon>
        <taxon>Ustilaginomycotina</taxon>
        <taxon>Ustilaginomycetes</taxon>
        <taxon>Violaceomycetales</taxon>
        <taxon>Violaceomycetaceae</taxon>
        <taxon>Violaceomyces</taxon>
    </lineage>
</organism>
<gene>
    <name evidence="1" type="ORF">IE53DRAFT_385279</name>
</gene>
<proteinExistence type="predicted"/>
<accession>A0ACD0P2P4</accession>
<evidence type="ECO:0000313" key="2">
    <source>
        <dbReference type="Proteomes" id="UP000245626"/>
    </source>
</evidence>
<keyword evidence="2" id="KW-1185">Reference proteome</keyword>
<name>A0ACD0P2P4_9BASI</name>
<protein>
    <submittedName>
        <fullName evidence="1">Uncharacterized protein</fullName>
    </submittedName>
</protein>